<dbReference type="EMBL" id="FOLH01000001">
    <property type="protein sequence ID" value="SFB87931.1"/>
    <property type="molecule type" value="Genomic_DNA"/>
</dbReference>
<sequence length="124" mass="14630">MQLILTFTLAFLVIVALSLGLLHLGRGSLRQKPEKLLHLIRQARSGQLNESSWTWGLSQPFYHAPEVDEIREQLLELENKYWAGKRRMDHHKQDFLLNEEGLEELKRIEFRLEKILEKRASRGQ</sequence>
<evidence type="ECO:0000313" key="2">
    <source>
        <dbReference type="Proteomes" id="UP000199058"/>
    </source>
</evidence>
<dbReference type="Proteomes" id="UP000199058">
    <property type="component" value="Unassembled WGS sequence"/>
</dbReference>
<accession>A0A1I1ELG5</accession>
<evidence type="ECO:0000313" key="1">
    <source>
        <dbReference type="EMBL" id="SFB87931.1"/>
    </source>
</evidence>
<dbReference type="RefSeq" id="WP_091959176.1">
    <property type="nucleotide sequence ID" value="NZ_FOLH01000001.1"/>
</dbReference>
<name>A0A1I1ELG5_9GAMM</name>
<organism evidence="1 2">
    <name type="scientific">Marinospirillum celere</name>
    <dbReference type="NCBI Taxonomy" id="1122252"/>
    <lineage>
        <taxon>Bacteria</taxon>
        <taxon>Pseudomonadati</taxon>
        <taxon>Pseudomonadota</taxon>
        <taxon>Gammaproteobacteria</taxon>
        <taxon>Oceanospirillales</taxon>
        <taxon>Oceanospirillaceae</taxon>
        <taxon>Marinospirillum</taxon>
    </lineage>
</organism>
<reference evidence="1 2" key="1">
    <citation type="submission" date="2016-10" db="EMBL/GenBank/DDBJ databases">
        <authorList>
            <person name="de Groot N.N."/>
        </authorList>
    </citation>
    <scope>NUCLEOTIDE SEQUENCE [LARGE SCALE GENOMIC DNA]</scope>
    <source>
        <strain evidence="1 2">DSM 18438</strain>
    </source>
</reference>
<gene>
    <name evidence="1" type="ORF">SAMN05660443_0687</name>
</gene>
<dbReference type="STRING" id="1122252.SAMN05660443_0687"/>
<protein>
    <submittedName>
        <fullName evidence="1">Uncharacterized protein</fullName>
    </submittedName>
</protein>
<keyword evidence="2" id="KW-1185">Reference proteome</keyword>
<proteinExistence type="predicted"/>
<dbReference type="AlphaFoldDB" id="A0A1I1ELG5"/>
<dbReference type="OrthoDB" id="6120993at2"/>